<accession>A0AAD7NSB4</accession>
<evidence type="ECO:0000313" key="1">
    <source>
        <dbReference type="EMBL" id="KAJ7773156.1"/>
    </source>
</evidence>
<dbReference type="Pfam" id="PF09295">
    <property type="entry name" value="ChAPs"/>
    <property type="match status" value="1"/>
</dbReference>
<dbReference type="EMBL" id="JARKIB010000013">
    <property type="protein sequence ID" value="KAJ7773156.1"/>
    <property type="molecule type" value="Genomic_DNA"/>
</dbReference>
<feature type="non-terminal residue" evidence="1">
    <location>
        <position position="1"/>
    </location>
</feature>
<proteinExistence type="predicted"/>
<dbReference type="Proteomes" id="UP001215598">
    <property type="component" value="Unassembled WGS sequence"/>
</dbReference>
<gene>
    <name evidence="1" type="ORF">B0H16DRAFT_1271394</name>
</gene>
<dbReference type="AlphaFoldDB" id="A0AAD7NSB4"/>
<sequence length="102" mass="10944">SFRNLGPPDLYRVVKSNGKMCQRDLRSYHVSSVDASSFAYLAAYSKSLACAIGGSPIPPSGVPNGCYFAFSRFSRVDFRVDVKIPGGVSAYGAVLRGERCVA</sequence>
<protein>
    <submittedName>
        <fullName evidence="1">Uncharacterized protein</fullName>
    </submittedName>
</protein>
<dbReference type="InterPro" id="IPR011990">
    <property type="entry name" value="TPR-like_helical_dom_sf"/>
</dbReference>
<dbReference type="InterPro" id="IPR015374">
    <property type="entry name" value="ChAPs"/>
</dbReference>
<organism evidence="1 2">
    <name type="scientific">Mycena metata</name>
    <dbReference type="NCBI Taxonomy" id="1033252"/>
    <lineage>
        <taxon>Eukaryota</taxon>
        <taxon>Fungi</taxon>
        <taxon>Dikarya</taxon>
        <taxon>Basidiomycota</taxon>
        <taxon>Agaricomycotina</taxon>
        <taxon>Agaricomycetes</taxon>
        <taxon>Agaricomycetidae</taxon>
        <taxon>Agaricales</taxon>
        <taxon>Marasmiineae</taxon>
        <taxon>Mycenaceae</taxon>
        <taxon>Mycena</taxon>
    </lineage>
</organism>
<dbReference type="GO" id="GO:0006893">
    <property type="term" value="P:Golgi to plasma membrane transport"/>
    <property type="evidence" value="ECO:0007669"/>
    <property type="project" value="UniProtKB-ARBA"/>
</dbReference>
<comment type="caution">
    <text evidence="1">The sequence shown here is derived from an EMBL/GenBank/DDBJ whole genome shotgun (WGS) entry which is preliminary data.</text>
</comment>
<feature type="non-terminal residue" evidence="1">
    <location>
        <position position="102"/>
    </location>
</feature>
<reference evidence="1" key="1">
    <citation type="submission" date="2023-03" db="EMBL/GenBank/DDBJ databases">
        <title>Massive genome expansion in bonnet fungi (Mycena s.s.) driven by repeated elements and novel gene families across ecological guilds.</title>
        <authorList>
            <consortium name="Lawrence Berkeley National Laboratory"/>
            <person name="Harder C.B."/>
            <person name="Miyauchi S."/>
            <person name="Viragh M."/>
            <person name="Kuo A."/>
            <person name="Thoen E."/>
            <person name="Andreopoulos B."/>
            <person name="Lu D."/>
            <person name="Skrede I."/>
            <person name="Drula E."/>
            <person name="Henrissat B."/>
            <person name="Morin E."/>
            <person name="Kohler A."/>
            <person name="Barry K."/>
            <person name="LaButti K."/>
            <person name="Morin E."/>
            <person name="Salamov A."/>
            <person name="Lipzen A."/>
            <person name="Mereny Z."/>
            <person name="Hegedus B."/>
            <person name="Baldrian P."/>
            <person name="Stursova M."/>
            <person name="Weitz H."/>
            <person name="Taylor A."/>
            <person name="Grigoriev I.V."/>
            <person name="Nagy L.G."/>
            <person name="Martin F."/>
            <person name="Kauserud H."/>
        </authorList>
    </citation>
    <scope>NUCLEOTIDE SEQUENCE</scope>
    <source>
        <strain evidence="1">CBHHK182m</strain>
    </source>
</reference>
<name>A0AAD7NSB4_9AGAR</name>
<keyword evidence="2" id="KW-1185">Reference proteome</keyword>
<dbReference type="Gene3D" id="1.25.40.10">
    <property type="entry name" value="Tetratricopeptide repeat domain"/>
    <property type="match status" value="1"/>
</dbReference>
<evidence type="ECO:0000313" key="2">
    <source>
        <dbReference type="Proteomes" id="UP001215598"/>
    </source>
</evidence>
<dbReference type="GO" id="GO:0034044">
    <property type="term" value="C:exomer complex"/>
    <property type="evidence" value="ECO:0007669"/>
    <property type="project" value="UniProtKB-ARBA"/>
</dbReference>